<dbReference type="Proteomes" id="UP001631969">
    <property type="component" value="Unassembled WGS sequence"/>
</dbReference>
<sequence length="671" mass="74874">MMFANIRKRFIMMLAIVVAFTGFGLGVQPVSRATAVELSPYNLKIMTFNIRNGGSGSGDQAWDVRKDRVVNAIDSFGPDVLGMQEGYQFQIDYLLGHLNGPYASIGISRFGNTTNEYNNIMYRSDKFEVVESGQFWLSDTPDIVGSKSSYDTAWPRICTWAKFRSKDNNKAEFNYFNTHFGLTEGAQEQAASVILDRIAQYAISPNAPVLLGGDLNVQETSNAFLALQNSDLNDTWADAGHSYADDDGTYSNFDGSTTTGHIDWIFQRNVRQIQSIQINRYNENGHYPSDHYPIQLVVDIPLTGDPAPDRTNFGSPSSQYTDSPVGEDITKAFDHNKLTKYYTPHGTAWIQFRFANESQFVVNRYRISSANDNKTTRDPKNWTVKGSNDGVNWVTLDTRSNQSFELRFQTKEYTFNNATGFEYIRLEITSNGGSALQLSELQLFDYVNVARNASVSADGYRSEETPEKAVDGTTVGNSKWCSVGAEPHWLQLDLGVRHNFTQFIILHAAAGGENADYNTVAYQIQVSDNGTDWTSEVNVENNKANATTHQVNTFGRYVRLLVTDSTARNGDNSARIYELGVYGQQQGGTFYKDGSYGGYAVSLPKGNYTLAELQEAGIRNDDITSLRIYGGATVELYWDNNFQGSMLTLTADQTSLSPYGWNDKTSSLRIY</sequence>
<accession>A0ACC7NW92</accession>
<dbReference type="EMBL" id="JBJURJ010000005">
    <property type="protein sequence ID" value="MFM9328445.1"/>
    <property type="molecule type" value="Genomic_DNA"/>
</dbReference>
<name>A0ACC7NW92_9BACL</name>
<reference evidence="1" key="1">
    <citation type="submission" date="2024-12" db="EMBL/GenBank/DDBJ databases">
        <authorList>
            <person name="Wu N."/>
        </authorList>
    </citation>
    <scope>NUCLEOTIDE SEQUENCE</scope>
    <source>
        <strain evidence="1">P15</strain>
    </source>
</reference>
<gene>
    <name evidence="1" type="ORF">ACI1P1_09115</name>
</gene>
<proteinExistence type="predicted"/>
<organism evidence="1 2">
    <name type="scientific">Paenibacillus mesotrionivorans</name>
    <dbReference type="NCBI Taxonomy" id="3160968"/>
    <lineage>
        <taxon>Bacteria</taxon>
        <taxon>Bacillati</taxon>
        <taxon>Bacillota</taxon>
        <taxon>Bacilli</taxon>
        <taxon>Bacillales</taxon>
        <taxon>Paenibacillaceae</taxon>
        <taxon>Paenibacillus</taxon>
    </lineage>
</organism>
<keyword evidence="2" id="KW-1185">Reference proteome</keyword>
<evidence type="ECO:0000313" key="1">
    <source>
        <dbReference type="EMBL" id="MFM9328445.1"/>
    </source>
</evidence>
<protein>
    <submittedName>
        <fullName evidence="1">Discoidin domain-containing protein</fullName>
    </submittedName>
</protein>
<comment type="caution">
    <text evidence="1">The sequence shown here is derived from an EMBL/GenBank/DDBJ whole genome shotgun (WGS) entry which is preliminary data.</text>
</comment>
<evidence type="ECO:0000313" key="2">
    <source>
        <dbReference type="Proteomes" id="UP001631969"/>
    </source>
</evidence>